<keyword evidence="5 6" id="KW-0472">Membrane</keyword>
<keyword evidence="3 6" id="KW-0812">Transmembrane</keyword>
<comment type="subcellular location">
    <subcellularLocation>
        <location evidence="6">Cell membrane</location>
        <topology evidence="6">Multi-pass membrane protein</topology>
    </subcellularLocation>
    <subcellularLocation>
        <location evidence="1">Membrane</location>
    </subcellularLocation>
</comment>
<dbReference type="RefSeq" id="WP_171158065.1">
    <property type="nucleotide sequence ID" value="NZ_JABENB010000003.1"/>
</dbReference>
<proteinExistence type="inferred from homology"/>
<name>A0A849AJS8_9MICO</name>
<dbReference type="EMBL" id="JABENB010000003">
    <property type="protein sequence ID" value="NNG41084.1"/>
    <property type="molecule type" value="Genomic_DNA"/>
</dbReference>
<dbReference type="PANTHER" id="PTHR23427:SF2">
    <property type="entry name" value="SURFEIT LOCUS PROTEIN 1"/>
    <property type="match status" value="1"/>
</dbReference>
<dbReference type="PROSITE" id="PS50895">
    <property type="entry name" value="SURF1"/>
    <property type="match status" value="1"/>
</dbReference>
<evidence type="ECO:0000256" key="1">
    <source>
        <dbReference type="ARBA" id="ARBA00004370"/>
    </source>
</evidence>
<dbReference type="PROSITE" id="PS51257">
    <property type="entry name" value="PROKAR_LIPOPROTEIN"/>
    <property type="match status" value="1"/>
</dbReference>
<comment type="similarity">
    <text evidence="2 6">Belongs to the SURF1 family.</text>
</comment>
<evidence type="ECO:0000313" key="9">
    <source>
        <dbReference type="Proteomes" id="UP000557772"/>
    </source>
</evidence>
<evidence type="ECO:0000313" key="8">
    <source>
        <dbReference type="EMBL" id="NNG41084.1"/>
    </source>
</evidence>
<sequence>MLRVLLTRRWLTWLLVAVVWAIACVFLGRWQWHRYESKSLAQHQVSDNYNGTPVSVDSVLKTPDATLTQDDKWTQVRLVGRYDDGKRLLARNRPNNSYYGYEVLIPFRQNDGSTVLVDRGWIDNGPTAAAPASVPATPGGEVTITGWLLPGEKAAAKQSVTGQVSSINLPEIRRVTGDPIHTGGYVLMRSEKTANGAVPAKPAPLPKPDPGSYAGINLSYAIQWWAAAVCGFGFLFYRIRREHLDATRGPRPRKPKKVRIWDEEDE</sequence>
<feature type="transmembrane region" description="Helical" evidence="6">
    <location>
        <begin position="12"/>
        <end position="32"/>
    </location>
</feature>
<dbReference type="InterPro" id="IPR045214">
    <property type="entry name" value="Surf1/Surf4"/>
</dbReference>
<feature type="region of interest" description="Disordered" evidence="7">
    <location>
        <begin position="247"/>
        <end position="266"/>
    </location>
</feature>
<dbReference type="AlphaFoldDB" id="A0A849AJS8"/>
<dbReference type="InterPro" id="IPR002994">
    <property type="entry name" value="Surf1/Shy1"/>
</dbReference>
<evidence type="ECO:0000256" key="2">
    <source>
        <dbReference type="ARBA" id="ARBA00007165"/>
    </source>
</evidence>
<dbReference type="GO" id="GO:0005886">
    <property type="term" value="C:plasma membrane"/>
    <property type="evidence" value="ECO:0007669"/>
    <property type="project" value="UniProtKB-SubCell"/>
</dbReference>
<keyword evidence="4 6" id="KW-1133">Transmembrane helix</keyword>
<organism evidence="8 9">
    <name type="scientific">Flexivirga aerilata</name>
    <dbReference type="NCBI Taxonomy" id="1656889"/>
    <lineage>
        <taxon>Bacteria</taxon>
        <taxon>Bacillati</taxon>
        <taxon>Actinomycetota</taxon>
        <taxon>Actinomycetes</taxon>
        <taxon>Micrococcales</taxon>
        <taxon>Dermacoccaceae</taxon>
        <taxon>Flexivirga</taxon>
    </lineage>
</organism>
<protein>
    <recommendedName>
        <fullName evidence="6">SURF1-like protein</fullName>
    </recommendedName>
</protein>
<keyword evidence="6" id="KW-1003">Cell membrane</keyword>
<evidence type="ECO:0000256" key="7">
    <source>
        <dbReference type="SAM" id="MobiDB-lite"/>
    </source>
</evidence>
<keyword evidence="9" id="KW-1185">Reference proteome</keyword>
<gene>
    <name evidence="8" type="ORF">HJ588_17635</name>
</gene>
<accession>A0A849AJS8</accession>
<dbReference type="CDD" id="cd06662">
    <property type="entry name" value="SURF1"/>
    <property type="match status" value="1"/>
</dbReference>
<dbReference type="Proteomes" id="UP000557772">
    <property type="component" value="Unassembled WGS sequence"/>
</dbReference>
<evidence type="ECO:0000256" key="4">
    <source>
        <dbReference type="ARBA" id="ARBA00022989"/>
    </source>
</evidence>
<feature type="transmembrane region" description="Helical" evidence="6">
    <location>
        <begin position="222"/>
        <end position="239"/>
    </location>
</feature>
<evidence type="ECO:0000256" key="6">
    <source>
        <dbReference type="RuleBase" id="RU363076"/>
    </source>
</evidence>
<comment type="caution">
    <text evidence="8">The sequence shown here is derived from an EMBL/GenBank/DDBJ whole genome shotgun (WGS) entry which is preliminary data.</text>
</comment>
<evidence type="ECO:0000256" key="5">
    <source>
        <dbReference type="ARBA" id="ARBA00023136"/>
    </source>
</evidence>
<evidence type="ECO:0000256" key="3">
    <source>
        <dbReference type="ARBA" id="ARBA00022692"/>
    </source>
</evidence>
<dbReference type="Pfam" id="PF02104">
    <property type="entry name" value="SURF1"/>
    <property type="match status" value="1"/>
</dbReference>
<reference evidence="8 9" key="1">
    <citation type="submission" date="2020-05" db="EMBL/GenBank/DDBJ databases">
        <title>Flexivirga sp. ID2601S isolated from air conditioner.</title>
        <authorList>
            <person name="Kim D.H."/>
        </authorList>
    </citation>
    <scope>NUCLEOTIDE SEQUENCE [LARGE SCALE GENOMIC DNA]</scope>
    <source>
        <strain evidence="8 9">ID2601S</strain>
    </source>
</reference>
<dbReference type="PANTHER" id="PTHR23427">
    <property type="entry name" value="SURFEIT LOCUS PROTEIN"/>
    <property type="match status" value="1"/>
</dbReference>